<keyword evidence="5" id="KW-0479">Metal-binding</keyword>
<keyword evidence="4" id="KW-0349">Heme</keyword>
<evidence type="ECO:0000256" key="2">
    <source>
        <dbReference type="ARBA" id="ARBA00005179"/>
    </source>
</evidence>
<reference evidence="9 10" key="1">
    <citation type="submission" date="2016-03" db="EMBL/GenBank/DDBJ databases">
        <title>Whole genome sequencing of Grifola frondosa 9006-11.</title>
        <authorList>
            <person name="Min B."/>
            <person name="Park H."/>
            <person name="Kim J.-G."/>
            <person name="Cho H."/>
            <person name="Oh Y.-L."/>
            <person name="Kong W.-S."/>
            <person name="Choi I.-G."/>
        </authorList>
    </citation>
    <scope>NUCLEOTIDE SEQUENCE [LARGE SCALE GENOMIC DNA]</scope>
    <source>
        <strain evidence="9 10">9006-11</strain>
    </source>
</reference>
<protein>
    <submittedName>
        <fullName evidence="9">Protein LUTEIN DEFICIENT 5, chloroplastic</fullName>
    </submittedName>
</protein>
<comment type="cofactor">
    <cofactor evidence="1">
        <name>heme</name>
        <dbReference type="ChEBI" id="CHEBI:30413"/>
    </cofactor>
</comment>
<evidence type="ECO:0000256" key="3">
    <source>
        <dbReference type="ARBA" id="ARBA00010617"/>
    </source>
</evidence>
<dbReference type="InterPro" id="IPR036396">
    <property type="entry name" value="Cyt_P450_sf"/>
</dbReference>
<evidence type="ECO:0000256" key="1">
    <source>
        <dbReference type="ARBA" id="ARBA00001971"/>
    </source>
</evidence>
<evidence type="ECO:0000256" key="8">
    <source>
        <dbReference type="ARBA" id="ARBA00023033"/>
    </source>
</evidence>
<dbReference type="OrthoDB" id="5076166at2759"/>
<gene>
    <name evidence="9" type="primary">CYP97A3</name>
    <name evidence="9" type="ORF">A0H81_00287</name>
</gene>
<dbReference type="InterPro" id="IPR050121">
    <property type="entry name" value="Cytochrome_P450_monoxygenase"/>
</dbReference>
<evidence type="ECO:0000313" key="9">
    <source>
        <dbReference type="EMBL" id="OBZ79102.1"/>
    </source>
</evidence>
<dbReference type="EMBL" id="LUGG01000001">
    <property type="protein sequence ID" value="OBZ79102.1"/>
    <property type="molecule type" value="Genomic_DNA"/>
</dbReference>
<proteinExistence type="inferred from homology"/>
<evidence type="ECO:0000256" key="7">
    <source>
        <dbReference type="ARBA" id="ARBA00023004"/>
    </source>
</evidence>
<sequence>MPEQYLTTALLVVAASAIWYVARQLKTTIITSIPGPPSSSFPLGNFKEYYQDEVGEHEFAWQERFGGVYRIKGLLGQDRLMISDPKALQYIYQNVDKNWLKPIARRELGRMFLGRGIAWSEAEDHKRHRKIMTPAFGNIESRGMMPVMRSVAQRMCQYWKNITSNSASEVSCEIEVSEWLSRATLDTIGEAAFNYQFGSMENSNNRLAQSYNNMLVDAFNLPSPTRIFAQLSLTYLPI</sequence>
<keyword evidence="6" id="KW-0560">Oxidoreductase</keyword>
<comment type="caution">
    <text evidence="9">The sequence shown here is derived from an EMBL/GenBank/DDBJ whole genome shotgun (WGS) entry which is preliminary data.</text>
</comment>
<dbReference type="GO" id="GO:0020037">
    <property type="term" value="F:heme binding"/>
    <property type="evidence" value="ECO:0007669"/>
    <property type="project" value="InterPro"/>
</dbReference>
<keyword evidence="8" id="KW-0503">Monooxygenase</keyword>
<evidence type="ECO:0000256" key="4">
    <source>
        <dbReference type="ARBA" id="ARBA00022617"/>
    </source>
</evidence>
<dbReference type="GO" id="GO:0016705">
    <property type="term" value="F:oxidoreductase activity, acting on paired donors, with incorporation or reduction of molecular oxygen"/>
    <property type="evidence" value="ECO:0007669"/>
    <property type="project" value="InterPro"/>
</dbReference>
<dbReference type="SUPFAM" id="SSF48264">
    <property type="entry name" value="Cytochrome P450"/>
    <property type="match status" value="1"/>
</dbReference>
<accession>A0A1C7MQF6</accession>
<dbReference type="Gene3D" id="1.10.630.10">
    <property type="entry name" value="Cytochrome P450"/>
    <property type="match status" value="1"/>
</dbReference>
<dbReference type="InterPro" id="IPR001128">
    <property type="entry name" value="Cyt_P450"/>
</dbReference>
<dbReference type="PANTHER" id="PTHR24305">
    <property type="entry name" value="CYTOCHROME P450"/>
    <property type="match status" value="1"/>
</dbReference>
<dbReference type="GO" id="GO:0005506">
    <property type="term" value="F:iron ion binding"/>
    <property type="evidence" value="ECO:0007669"/>
    <property type="project" value="InterPro"/>
</dbReference>
<organism evidence="9 10">
    <name type="scientific">Grifola frondosa</name>
    <name type="common">Maitake</name>
    <name type="synonym">Polyporus frondosus</name>
    <dbReference type="NCBI Taxonomy" id="5627"/>
    <lineage>
        <taxon>Eukaryota</taxon>
        <taxon>Fungi</taxon>
        <taxon>Dikarya</taxon>
        <taxon>Basidiomycota</taxon>
        <taxon>Agaricomycotina</taxon>
        <taxon>Agaricomycetes</taxon>
        <taxon>Polyporales</taxon>
        <taxon>Grifolaceae</taxon>
        <taxon>Grifola</taxon>
    </lineage>
</organism>
<comment type="pathway">
    <text evidence="2">Secondary metabolite biosynthesis.</text>
</comment>
<dbReference type="STRING" id="5627.A0A1C7MQF6"/>
<keyword evidence="10" id="KW-1185">Reference proteome</keyword>
<evidence type="ECO:0000313" key="10">
    <source>
        <dbReference type="Proteomes" id="UP000092993"/>
    </source>
</evidence>
<comment type="similarity">
    <text evidence="3">Belongs to the cytochrome P450 family.</text>
</comment>
<evidence type="ECO:0000256" key="6">
    <source>
        <dbReference type="ARBA" id="ARBA00023002"/>
    </source>
</evidence>
<evidence type="ECO:0000256" key="5">
    <source>
        <dbReference type="ARBA" id="ARBA00022723"/>
    </source>
</evidence>
<keyword evidence="7" id="KW-0408">Iron</keyword>
<dbReference type="OMA" id="MENMAIT"/>
<dbReference type="Pfam" id="PF00067">
    <property type="entry name" value="p450"/>
    <property type="match status" value="1"/>
</dbReference>
<dbReference type="PANTHER" id="PTHR24305:SF166">
    <property type="entry name" value="CYTOCHROME P450 12A4, MITOCHONDRIAL-RELATED"/>
    <property type="match status" value="1"/>
</dbReference>
<dbReference type="AlphaFoldDB" id="A0A1C7MQF6"/>
<dbReference type="Proteomes" id="UP000092993">
    <property type="component" value="Unassembled WGS sequence"/>
</dbReference>
<name>A0A1C7MQF6_GRIFR</name>
<dbReference type="GO" id="GO:0004497">
    <property type="term" value="F:monooxygenase activity"/>
    <property type="evidence" value="ECO:0007669"/>
    <property type="project" value="UniProtKB-KW"/>
</dbReference>